<feature type="region of interest" description="Disordered" evidence="1">
    <location>
        <begin position="1"/>
        <end position="82"/>
    </location>
</feature>
<reference evidence="2 3" key="1">
    <citation type="submission" date="2024-02" db="EMBL/GenBank/DDBJ databases">
        <authorList>
            <person name="Vignale AGUSTIN F."/>
            <person name="Sosa J E."/>
            <person name="Modenutti C."/>
        </authorList>
    </citation>
    <scope>NUCLEOTIDE SEQUENCE [LARGE SCALE GENOMIC DNA]</scope>
</reference>
<feature type="compositionally biased region" description="Polar residues" evidence="1">
    <location>
        <begin position="18"/>
        <end position="35"/>
    </location>
</feature>
<accession>A0ABC8V3R3</accession>
<evidence type="ECO:0000256" key="1">
    <source>
        <dbReference type="SAM" id="MobiDB-lite"/>
    </source>
</evidence>
<gene>
    <name evidence="2" type="ORF">ILEXP_LOCUS58099</name>
</gene>
<feature type="compositionally biased region" description="Basic and acidic residues" evidence="1">
    <location>
        <begin position="1"/>
        <end position="17"/>
    </location>
</feature>
<feature type="non-terminal residue" evidence="2">
    <location>
        <position position="304"/>
    </location>
</feature>
<evidence type="ECO:0000313" key="3">
    <source>
        <dbReference type="Proteomes" id="UP001642360"/>
    </source>
</evidence>
<name>A0ABC8V3R3_9AQUA</name>
<comment type="caution">
    <text evidence="2">The sequence shown here is derived from an EMBL/GenBank/DDBJ whole genome shotgun (WGS) entry which is preliminary data.</text>
</comment>
<feature type="compositionally biased region" description="Basic and acidic residues" evidence="1">
    <location>
        <begin position="54"/>
        <end position="82"/>
    </location>
</feature>
<dbReference type="AlphaFoldDB" id="A0ABC8V3R3"/>
<protein>
    <submittedName>
        <fullName evidence="2">Uncharacterized protein</fullName>
    </submittedName>
</protein>
<feature type="compositionally biased region" description="Polar residues" evidence="1">
    <location>
        <begin position="44"/>
        <end position="53"/>
    </location>
</feature>
<organism evidence="2 3">
    <name type="scientific">Ilex paraguariensis</name>
    <name type="common">yerba mate</name>
    <dbReference type="NCBI Taxonomy" id="185542"/>
    <lineage>
        <taxon>Eukaryota</taxon>
        <taxon>Viridiplantae</taxon>
        <taxon>Streptophyta</taxon>
        <taxon>Embryophyta</taxon>
        <taxon>Tracheophyta</taxon>
        <taxon>Spermatophyta</taxon>
        <taxon>Magnoliopsida</taxon>
        <taxon>eudicotyledons</taxon>
        <taxon>Gunneridae</taxon>
        <taxon>Pentapetalae</taxon>
        <taxon>asterids</taxon>
        <taxon>campanulids</taxon>
        <taxon>Aquifoliales</taxon>
        <taxon>Aquifoliaceae</taxon>
        <taxon>Ilex</taxon>
    </lineage>
</organism>
<keyword evidence="3" id="KW-1185">Reference proteome</keyword>
<sequence>MQTKERGSRFRKDKDNLRQPNLTTKNKGVWIQQNKGGELKDSITKNGSCNTEINEGRSLEVGKEDMPDKEEHSGKDNVDHNGEDFLPKESIQHKHIEKILGSSPHEVLEVSSDIEPNEVSNYLGPNHIAKAQEMQCEVHENLGSLAKAINFTNQQLRELDEGQGLRISSGVQEPSVVNHMLHISQLNNLNDEDDENGFSISSEDVSDDGIDESSSLLDYGHYKQDFESLTVEAREKSKSITPEMMAVVHKNIHSQGEIIPSMLGEEIQKALKLRGVYSRDDYVKRSSLHEQSKSFYSDGKEAPE</sequence>
<proteinExistence type="predicted"/>
<evidence type="ECO:0000313" key="2">
    <source>
        <dbReference type="EMBL" id="CAK9187534.1"/>
    </source>
</evidence>
<dbReference type="Proteomes" id="UP001642360">
    <property type="component" value="Unassembled WGS sequence"/>
</dbReference>
<dbReference type="EMBL" id="CAUOFW020010024">
    <property type="protein sequence ID" value="CAK9187534.1"/>
    <property type="molecule type" value="Genomic_DNA"/>
</dbReference>